<organism evidence="3 4">
    <name type="scientific">Venturia inaequalis</name>
    <name type="common">Apple scab fungus</name>
    <dbReference type="NCBI Taxonomy" id="5025"/>
    <lineage>
        <taxon>Eukaryota</taxon>
        <taxon>Fungi</taxon>
        <taxon>Dikarya</taxon>
        <taxon>Ascomycota</taxon>
        <taxon>Pezizomycotina</taxon>
        <taxon>Dothideomycetes</taxon>
        <taxon>Pleosporomycetidae</taxon>
        <taxon>Venturiales</taxon>
        <taxon>Venturiaceae</taxon>
        <taxon>Venturia</taxon>
    </lineage>
</organism>
<feature type="compositionally biased region" description="Basic residues" evidence="1">
    <location>
        <begin position="1"/>
        <end position="10"/>
    </location>
</feature>
<sequence length="212" mass="23839">MSKPNPHKRKSETQEPPPNPRAARKARTKPPPQTPATEFSDTEMEDKRTGVRKMTAAEETTLSEGIAALSRRHMRIAIEIIRRGAPGLADDDGRVVELDLDLEEIPRSVAWQLFHFVEQAVVWQREAPPRIWYNGLVESTGRRMCSGTREKANCPECVQDKGWLVPIPRREKTGPGLMLAAEQGEDEQSREFATQEEGRALVLVIGRDSCSM</sequence>
<dbReference type="Proteomes" id="UP000447873">
    <property type="component" value="Unassembled WGS sequence"/>
</dbReference>
<proteinExistence type="predicted"/>
<dbReference type="EMBL" id="WNWS01000071">
    <property type="protein sequence ID" value="KAE9982765.1"/>
    <property type="molecule type" value="Genomic_DNA"/>
</dbReference>
<reference evidence="3 4" key="1">
    <citation type="submission" date="2018-12" db="EMBL/GenBank/DDBJ databases">
        <title>Venturia inaequalis Genome Resource.</title>
        <authorList>
            <person name="Lichtner F.J."/>
        </authorList>
    </citation>
    <scope>NUCLEOTIDE SEQUENCE [LARGE SCALE GENOMIC DNA]</scope>
    <source>
        <strain evidence="3 4">120213</strain>
    </source>
</reference>
<gene>
    <name evidence="3" type="ORF">EG328_010629</name>
</gene>
<evidence type="ECO:0000313" key="3">
    <source>
        <dbReference type="EMBL" id="KAE9982765.1"/>
    </source>
</evidence>
<evidence type="ECO:0000313" key="4">
    <source>
        <dbReference type="Proteomes" id="UP000447873"/>
    </source>
</evidence>
<dbReference type="InterPro" id="IPR038336">
    <property type="entry name" value="NET_sf"/>
</dbReference>
<feature type="domain" description="NET" evidence="2">
    <location>
        <begin position="53"/>
        <end position="118"/>
    </location>
</feature>
<dbReference type="InterPro" id="IPR027353">
    <property type="entry name" value="NET_dom"/>
</dbReference>
<accession>A0A8H3Z1Z9</accession>
<feature type="region of interest" description="Disordered" evidence="1">
    <location>
        <begin position="1"/>
        <end position="52"/>
    </location>
</feature>
<dbReference type="Pfam" id="PF17035">
    <property type="entry name" value="BET"/>
    <property type="match status" value="1"/>
</dbReference>
<comment type="caution">
    <text evidence="3">The sequence shown here is derived from an EMBL/GenBank/DDBJ whole genome shotgun (WGS) entry which is preliminary data.</text>
</comment>
<evidence type="ECO:0000256" key="1">
    <source>
        <dbReference type="SAM" id="MobiDB-lite"/>
    </source>
</evidence>
<dbReference type="AlphaFoldDB" id="A0A8H3Z1Z9"/>
<evidence type="ECO:0000259" key="2">
    <source>
        <dbReference type="Pfam" id="PF17035"/>
    </source>
</evidence>
<dbReference type="Gene3D" id="1.20.1270.220">
    <property type="match status" value="1"/>
</dbReference>
<name>A0A8H3Z1Z9_VENIN</name>
<protein>
    <recommendedName>
        <fullName evidence="2">NET domain-containing protein</fullName>
    </recommendedName>
</protein>